<dbReference type="Proteomes" id="UP000639396">
    <property type="component" value="Unassembled WGS sequence"/>
</dbReference>
<dbReference type="RefSeq" id="WP_190930684.1">
    <property type="nucleotide sequence ID" value="NZ_JACXJA010000037.1"/>
</dbReference>
<dbReference type="SMART" id="SM00710">
    <property type="entry name" value="PbH1"/>
    <property type="match status" value="9"/>
</dbReference>
<dbReference type="SUPFAM" id="SSF51126">
    <property type="entry name" value="Pectin lyase-like"/>
    <property type="match status" value="2"/>
</dbReference>
<sequence length="580" mass="62234">MKTHDQAPEMLPVSRRKMLLSMGVAGISMFAGSLAVRGQGIGGTVRHSVYGGGPEEECLLRAAGAVSVADFGAAGDGVTDDTAAFRNAALTGQTLIVPKTDVFYKVSGTIVIRNSIYGIGMPEIRMVGTDGTAEKRMLAIVSYKGSGLHVSGLHLNGQYTGGTAGEQSHLLRVTDSRHVYIHHNRFNSAYGDCVYFGSDYLGPCEDVHVYSNMLIDPRRCAIAIVSARRVWVRDNVMLDGFDYVATIDIEPNHTSSGSDIVEDVWIENNVYDTVGVFINSYNPNAAFKNKRMTIRGNQGQARYFFRCNAGEIGNTEDVSITDNIFYGSVGDARMFTTGRVQKGLEIRGNRDAGTGAAGWNIANAEAPVICHNTIEVNRAIAMSVRNCNRVLLCGNTIKHVYSSYGAIRFAGPEPSAGNVISHNVLVGTDYGIRFDTAVTDTIVSGNSIEAARQCIFLAVEASGSDVRITPDNVFTGAGEPVGNARYARRLMTPEGLAKGATISWAESVPTAGDWVRGSLVYRTDTSSSDYVGWVCVTGGTPGVWEPFGRIGEERLVLRSPLGSRYAVTVTDTGTLQTAPL</sequence>
<accession>A0A927CFK3</accession>
<dbReference type="InterPro" id="IPR011050">
    <property type="entry name" value="Pectin_lyase_fold/virulence"/>
</dbReference>
<reference evidence="1" key="1">
    <citation type="submission" date="2020-09" db="EMBL/GenBank/DDBJ databases">
        <title>A novel bacterium of genus Paenibacillus, isolated from South China Sea.</title>
        <authorList>
            <person name="Huang H."/>
            <person name="Mo K."/>
            <person name="Hu Y."/>
        </authorList>
    </citation>
    <scope>NUCLEOTIDE SEQUENCE</scope>
    <source>
        <strain evidence="1">IB182363</strain>
    </source>
</reference>
<dbReference type="EMBL" id="JACXJA010000037">
    <property type="protein sequence ID" value="MBD2865061.1"/>
    <property type="molecule type" value="Genomic_DNA"/>
</dbReference>
<name>A0A927CFK3_9BACL</name>
<comment type="caution">
    <text evidence="1">The sequence shown here is derived from an EMBL/GenBank/DDBJ whole genome shotgun (WGS) entry which is preliminary data.</text>
</comment>
<protein>
    <submittedName>
        <fullName evidence="1">Right-handed parallel beta-helix repeat-containing protein</fullName>
    </submittedName>
</protein>
<evidence type="ECO:0000313" key="2">
    <source>
        <dbReference type="Proteomes" id="UP000639396"/>
    </source>
</evidence>
<gene>
    <name evidence="1" type="ORF">IDH45_24070</name>
</gene>
<dbReference type="InterPro" id="IPR006626">
    <property type="entry name" value="PbH1"/>
</dbReference>
<evidence type="ECO:0000313" key="1">
    <source>
        <dbReference type="EMBL" id="MBD2865061.1"/>
    </source>
</evidence>
<dbReference type="Gene3D" id="2.160.20.10">
    <property type="entry name" value="Single-stranded right-handed beta-helix, Pectin lyase-like"/>
    <property type="match status" value="2"/>
</dbReference>
<dbReference type="InterPro" id="IPR012334">
    <property type="entry name" value="Pectin_lyas_fold"/>
</dbReference>
<proteinExistence type="predicted"/>
<organism evidence="1 2">
    <name type="scientific">Paenibacillus oceani</name>
    <dbReference type="NCBI Taxonomy" id="2772510"/>
    <lineage>
        <taxon>Bacteria</taxon>
        <taxon>Bacillati</taxon>
        <taxon>Bacillota</taxon>
        <taxon>Bacilli</taxon>
        <taxon>Bacillales</taxon>
        <taxon>Paenibacillaceae</taxon>
        <taxon>Paenibacillus</taxon>
    </lineage>
</organism>
<dbReference type="AlphaFoldDB" id="A0A927CFK3"/>
<keyword evidence="2" id="KW-1185">Reference proteome</keyword>